<dbReference type="Proteomes" id="UP001139333">
    <property type="component" value="Unassembled WGS sequence"/>
</dbReference>
<reference evidence="1" key="1">
    <citation type="submission" date="2022-01" db="EMBL/GenBank/DDBJ databases">
        <title>Whole genome-based taxonomy of the Shewanellaceae.</title>
        <authorList>
            <person name="Martin-Rodriguez A.J."/>
        </authorList>
    </citation>
    <scope>NUCLEOTIDE SEQUENCE</scope>
    <source>
        <strain evidence="1">DSM 16422</strain>
    </source>
</reference>
<dbReference type="AlphaFoldDB" id="A0A9X1ZH83"/>
<evidence type="ECO:0000313" key="1">
    <source>
        <dbReference type="EMBL" id="MCL1142274.1"/>
    </source>
</evidence>
<accession>A0A9X1ZH83</accession>
<dbReference type="EMBL" id="JAKIKP010000003">
    <property type="protein sequence ID" value="MCL1142274.1"/>
    <property type="molecule type" value="Genomic_DNA"/>
</dbReference>
<evidence type="ECO:0000313" key="2">
    <source>
        <dbReference type="Proteomes" id="UP001139333"/>
    </source>
</evidence>
<comment type="caution">
    <text evidence="1">The sequence shown here is derived from an EMBL/GenBank/DDBJ whole genome shotgun (WGS) entry which is preliminary data.</text>
</comment>
<name>A0A9X1ZH83_9GAMM</name>
<dbReference type="RefSeq" id="WP_248994952.1">
    <property type="nucleotide sequence ID" value="NZ_JAKIKP010000003.1"/>
</dbReference>
<proteinExistence type="predicted"/>
<keyword evidence="2" id="KW-1185">Reference proteome</keyword>
<organism evidence="1 2">
    <name type="scientific">Shewanella gaetbuli</name>
    <dbReference type="NCBI Taxonomy" id="220752"/>
    <lineage>
        <taxon>Bacteria</taxon>
        <taxon>Pseudomonadati</taxon>
        <taxon>Pseudomonadota</taxon>
        <taxon>Gammaproteobacteria</taxon>
        <taxon>Alteromonadales</taxon>
        <taxon>Shewanellaceae</taxon>
        <taxon>Shewanella</taxon>
    </lineage>
</organism>
<protein>
    <submittedName>
        <fullName evidence="1">Uncharacterized protein</fullName>
    </submittedName>
</protein>
<gene>
    <name evidence="1" type="ORF">L2672_06150</name>
</gene>
<sequence length="107" mass="11726">MFELGLSGGISHSTMATVQKGAFRADGKLWIEDDVLHFSPFNEDLGYGPYAIELGNIKLVTTGWGKGAGIIPVTPDAIKVITYDNDQYRFILANPKKWVELLSPNKG</sequence>